<dbReference type="InterPro" id="IPR036875">
    <property type="entry name" value="Znf_CCHC_sf"/>
</dbReference>
<reference evidence="2" key="2">
    <citation type="submission" date="2018-10" db="UniProtKB">
        <authorList>
            <consortium name="EnsemblPlants"/>
        </authorList>
    </citation>
    <scope>IDENTIFICATION</scope>
</reference>
<proteinExistence type="predicted"/>
<evidence type="ECO:0008006" key="4">
    <source>
        <dbReference type="Google" id="ProtNLM"/>
    </source>
</evidence>
<feature type="region of interest" description="Disordered" evidence="1">
    <location>
        <begin position="498"/>
        <end position="604"/>
    </location>
</feature>
<dbReference type="PANTHER" id="PTHR33170">
    <property type="entry name" value="DUF4283 DOMAIN-CONTAINING PROTEIN-RELATED"/>
    <property type="match status" value="1"/>
</dbReference>
<dbReference type="GO" id="GO:0008270">
    <property type="term" value="F:zinc ion binding"/>
    <property type="evidence" value="ECO:0007669"/>
    <property type="project" value="InterPro"/>
</dbReference>
<feature type="region of interest" description="Disordered" evidence="1">
    <location>
        <begin position="370"/>
        <end position="459"/>
    </location>
</feature>
<dbReference type="SUPFAM" id="SSF57756">
    <property type="entry name" value="Retrovirus zinc finger-like domains"/>
    <property type="match status" value="1"/>
</dbReference>
<feature type="compositionally biased region" description="Basic and acidic residues" evidence="1">
    <location>
        <begin position="72"/>
        <end position="82"/>
    </location>
</feature>
<name>A0A3B6SM35_WHEAT</name>
<accession>A0A3B6SM35</accession>
<sequence length="698" mass="74926">MCSHEDRRTTKRPLDPLDPEAERRSEQDLREQAQREQAQRERPLARKGDLDPPPPSWNKQQDRKKEERRHRTQDLQRKDKQHQFCSNRVGDPFAKKPKHKPSGSLALPAQAPLALSSSLQGMALAPILVEEADRPECFKCGRIGHFRSQHQFKPLCVLCKEDGHASAYYPSRGKSLMLQTMGHAIPGEGFFCLQFEEEDDEDSGVLGGNAAIISADPGTLSQQILEDELRNLVEGAWDWQVVQISEAEFTVVFPSLDMLWMATRSGKLFLPHNNITTRIHELVWEEPKGEVMPEVWVRLSGVPKKHRREDRLMAAMSMIGRPLVVDELSLIRPGPVRMKIACCAPAKLRGMVKIWFNNIGYNITLEPELKPMHKSGGPPPPNQNNGKGPDGDDKDKEESMDDESIDTEAWDKLGDKGQDGGASNGASAMAVNSVPPPAPSSHPQATAKGGPGSARASNLLSPLVPSVPVVPEADPKGIPVSCEGSGLAVQFSPLSVSVGGSSPSNVLDKTLPLTPAPTTVNLPPEDRADIGWASHASWEFSKRNSGGQANKKTGRKKASRAVPVLEGTSAPETPRPVVMALASPHPASGTGGGERSTPPSGDPLRDKVAVVALISKAKRSKAATIGPRRSSVRPKGDLSSLESAELLIAKKNLELTGAGASCLSAEAAAAKTATAGMQVGASVPNSMVPTAHGIRGGG</sequence>
<protein>
    <recommendedName>
        <fullName evidence="4">DUF4283 domain-containing protein</fullName>
    </recommendedName>
</protein>
<dbReference type="GO" id="GO:0003676">
    <property type="term" value="F:nucleic acid binding"/>
    <property type="evidence" value="ECO:0007669"/>
    <property type="project" value="InterPro"/>
</dbReference>
<dbReference type="EnsemblPlants" id="TraesCS7B02G250500.2">
    <property type="protein sequence ID" value="TraesCS7B02G250500.2"/>
    <property type="gene ID" value="TraesCS7B02G250500"/>
</dbReference>
<keyword evidence="3" id="KW-1185">Reference proteome</keyword>
<reference evidence="2" key="1">
    <citation type="submission" date="2018-08" db="EMBL/GenBank/DDBJ databases">
        <authorList>
            <person name="Rossello M."/>
        </authorList>
    </citation>
    <scope>NUCLEOTIDE SEQUENCE [LARGE SCALE GENOMIC DNA]</scope>
    <source>
        <strain evidence="2">cv. Chinese Spring</strain>
    </source>
</reference>
<evidence type="ECO:0000313" key="3">
    <source>
        <dbReference type="Proteomes" id="UP000019116"/>
    </source>
</evidence>
<organism evidence="2">
    <name type="scientific">Triticum aestivum</name>
    <name type="common">Wheat</name>
    <dbReference type="NCBI Taxonomy" id="4565"/>
    <lineage>
        <taxon>Eukaryota</taxon>
        <taxon>Viridiplantae</taxon>
        <taxon>Streptophyta</taxon>
        <taxon>Embryophyta</taxon>
        <taxon>Tracheophyta</taxon>
        <taxon>Spermatophyta</taxon>
        <taxon>Magnoliopsida</taxon>
        <taxon>Liliopsida</taxon>
        <taxon>Poales</taxon>
        <taxon>Poaceae</taxon>
        <taxon>BOP clade</taxon>
        <taxon>Pooideae</taxon>
        <taxon>Triticodae</taxon>
        <taxon>Triticeae</taxon>
        <taxon>Triticinae</taxon>
        <taxon>Triticum</taxon>
    </lineage>
</organism>
<dbReference type="Gramene" id="TraesCS7B03G0691100.2">
    <property type="protein sequence ID" value="TraesCS7B03G0691100.2.CDS"/>
    <property type="gene ID" value="TraesCS7B03G0691100"/>
</dbReference>
<dbReference type="STRING" id="4565.A0A3B6SM35"/>
<feature type="compositionally biased region" description="Basic and acidic residues" evidence="1">
    <location>
        <begin position="1"/>
        <end position="50"/>
    </location>
</feature>
<evidence type="ECO:0000313" key="2">
    <source>
        <dbReference type="EnsemblPlants" id="TraesCS7B02G250500.2"/>
    </source>
</evidence>
<dbReference type="PANTHER" id="PTHR33170:SF2">
    <property type="entry name" value="OS12G0531500 PROTEIN"/>
    <property type="match status" value="1"/>
</dbReference>
<dbReference type="Proteomes" id="UP000019116">
    <property type="component" value="Chromosome 7B"/>
</dbReference>
<evidence type="ECO:0000256" key="1">
    <source>
        <dbReference type="SAM" id="MobiDB-lite"/>
    </source>
</evidence>
<feature type="compositionally biased region" description="Basic and acidic residues" evidence="1">
    <location>
        <begin position="409"/>
        <end position="418"/>
    </location>
</feature>
<feature type="compositionally biased region" description="Acidic residues" evidence="1">
    <location>
        <begin position="398"/>
        <end position="408"/>
    </location>
</feature>
<dbReference type="AlphaFoldDB" id="A0A3B6SM35"/>
<dbReference type="Gramene" id="TraesCS7B02G250500.2">
    <property type="protein sequence ID" value="TraesCS7B02G250500.2"/>
    <property type="gene ID" value="TraesCS7B02G250500"/>
</dbReference>
<gene>
    <name evidence="2" type="primary">LOC123170446</name>
</gene>
<dbReference type="OrthoDB" id="696043at2759"/>
<dbReference type="Gramene" id="TraesRN7B0100694600.2">
    <property type="protein sequence ID" value="TraesRN7B0100694600.2"/>
    <property type="gene ID" value="TraesRN7B0100694600"/>
</dbReference>
<feature type="region of interest" description="Disordered" evidence="1">
    <location>
        <begin position="1"/>
        <end position="104"/>
    </location>
</feature>